<dbReference type="Proteomes" id="UP001148125">
    <property type="component" value="Unassembled WGS sequence"/>
</dbReference>
<sequence length="67" mass="7342">MQKRLFRTVHDRKLAGVCGGLAAYFGIDPSLVRVLFIILFFLTAGFPLLLGYIAAAFVIPNEGDIVD</sequence>
<protein>
    <submittedName>
        <fullName evidence="8">PspC domain-containing protein</fullName>
    </submittedName>
</protein>
<gene>
    <name evidence="8" type="ORF">N7Z68_11925</name>
</gene>
<keyword evidence="9" id="KW-1185">Reference proteome</keyword>
<dbReference type="PANTHER" id="PTHR33885:SF3">
    <property type="entry name" value="PHAGE SHOCK PROTEIN C"/>
    <property type="match status" value="1"/>
</dbReference>
<keyword evidence="4 6" id="KW-1133">Transmembrane helix</keyword>
<evidence type="ECO:0000256" key="1">
    <source>
        <dbReference type="ARBA" id="ARBA00004162"/>
    </source>
</evidence>
<keyword evidence="3 6" id="KW-0812">Transmembrane</keyword>
<organism evidence="8 9">
    <name type="scientific">Alkalihalobacterium chitinilyticum</name>
    <dbReference type="NCBI Taxonomy" id="2980103"/>
    <lineage>
        <taxon>Bacteria</taxon>
        <taxon>Bacillati</taxon>
        <taxon>Bacillota</taxon>
        <taxon>Bacilli</taxon>
        <taxon>Bacillales</taxon>
        <taxon>Bacillaceae</taxon>
        <taxon>Alkalihalobacterium</taxon>
    </lineage>
</organism>
<proteinExistence type="predicted"/>
<dbReference type="InterPro" id="IPR007168">
    <property type="entry name" value="Phageshock_PspC_N"/>
</dbReference>
<comment type="caution">
    <text evidence="8">The sequence shown here is derived from an EMBL/GenBank/DDBJ whole genome shotgun (WGS) entry which is preliminary data.</text>
</comment>
<evidence type="ECO:0000256" key="4">
    <source>
        <dbReference type="ARBA" id="ARBA00022989"/>
    </source>
</evidence>
<dbReference type="RefSeq" id="WP_275118703.1">
    <property type="nucleotide sequence ID" value="NZ_JAOTPO010000007.1"/>
</dbReference>
<evidence type="ECO:0000313" key="9">
    <source>
        <dbReference type="Proteomes" id="UP001148125"/>
    </source>
</evidence>
<evidence type="ECO:0000256" key="3">
    <source>
        <dbReference type="ARBA" id="ARBA00022692"/>
    </source>
</evidence>
<name>A0ABT5VFN5_9BACI</name>
<evidence type="ECO:0000256" key="5">
    <source>
        <dbReference type="ARBA" id="ARBA00023136"/>
    </source>
</evidence>
<evidence type="ECO:0000256" key="2">
    <source>
        <dbReference type="ARBA" id="ARBA00022475"/>
    </source>
</evidence>
<dbReference type="InterPro" id="IPR052027">
    <property type="entry name" value="PspC"/>
</dbReference>
<evidence type="ECO:0000256" key="6">
    <source>
        <dbReference type="SAM" id="Phobius"/>
    </source>
</evidence>
<keyword evidence="5 6" id="KW-0472">Membrane</keyword>
<accession>A0ABT5VFN5</accession>
<dbReference type="Pfam" id="PF04024">
    <property type="entry name" value="PspC"/>
    <property type="match status" value="1"/>
</dbReference>
<feature type="domain" description="Phage shock protein PspC N-terminal" evidence="7">
    <location>
        <begin position="3"/>
        <end position="62"/>
    </location>
</feature>
<keyword evidence="2" id="KW-1003">Cell membrane</keyword>
<feature type="transmembrane region" description="Helical" evidence="6">
    <location>
        <begin position="34"/>
        <end position="59"/>
    </location>
</feature>
<comment type="subcellular location">
    <subcellularLocation>
        <location evidence="1">Cell membrane</location>
        <topology evidence="1">Single-pass membrane protein</topology>
    </subcellularLocation>
</comment>
<evidence type="ECO:0000313" key="8">
    <source>
        <dbReference type="EMBL" id="MDE5414090.1"/>
    </source>
</evidence>
<reference evidence="8" key="1">
    <citation type="submission" date="2024-05" db="EMBL/GenBank/DDBJ databases">
        <title>Alkalihalobacillus sp. strain MEB203 novel alkaliphilic bacterium from Lonar Lake, India.</title>
        <authorList>
            <person name="Joshi A."/>
            <person name="Thite S."/>
            <person name="Mengade P."/>
        </authorList>
    </citation>
    <scope>NUCLEOTIDE SEQUENCE</scope>
    <source>
        <strain evidence="8">MEB 203</strain>
    </source>
</reference>
<evidence type="ECO:0000259" key="7">
    <source>
        <dbReference type="Pfam" id="PF04024"/>
    </source>
</evidence>
<dbReference type="EMBL" id="JAOTPO010000007">
    <property type="protein sequence ID" value="MDE5414090.1"/>
    <property type="molecule type" value="Genomic_DNA"/>
</dbReference>
<dbReference type="PANTHER" id="PTHR33885">
    <property type="entry name" value="PHAGE SHOCK PROTEIN C"/>
    <property type="match status" value="1"/>
</dbReference>